<protein>
    <recommendedName>
        <fullName evidence="3">Terpene cyclase/mutase family protein</fullName>
    </recommendedName>
</protein>
<evidence type="ECO:0000313" key="1">
    <source>
        <dbReference type="EMBL" id="NEU04156.1"/>
    </source>
</evidence>
<evidence type="ECO:0008006" key="3">
    <source>
        <dbReference type="Google" id="ProtNLM"/>
    </source>
</evidence>
<accession>A0A6M0GZZ8</accession>
<evidence type="ECO:0000313" key="2">
    <source>
        <dbReference type="Proteomes" id="UP000481872"/>
    </source>
</evidence>
<sequence>MKFKHRRFIASFVIFFMFFATFTTGFISTKNNKVLANEINSKNYDSVLNKNLDYISNDILLKKNPNELSDWEVIGLGALSKTVPKEYLDKKEKEIRDRKDAEDLFDITTDYERTILSIVAAGGDPRNIGERNLIDNLCNIDFIREHNVLAQAYALIAMDCGNFSIPNNSNFSKEIIINKLIKNKKENGGWSVTSKLDPDTTAMVITALSNYYDSNSEVKKTVDESIEALSKTLDDNGDFIGNDPSTSASSESISQTIIALCSLGIDPTTCDKFIRDGQNLLDLLLEFKTDDGGFAHQKSNLKRKNDKSTDQGFLALVAYKQFKEGKKGSVYLLKDFSDETNTKENIEINNLTDLSSLELNSKADIKLNIKNNLNKDQSAAVIIALYNEENNKMINYFSTETTIKNNSSSEEITQQISIPETGKYKIKVFLWDSLKDMNPLTDEVIMRIQ</sequence>
<reference evidence="1 2" key="1">
    <citation type="submission" date="2020-02" db="EMBL/GenBank/DDBJ databases">
        <title>Genome assembly of a novel Clostridium senegalense strain.</title>
        <authorList>
            <person name="Gupta T.B."/>
            <person name="Jauregui R."/>
            <person name="Maclean P."/>
            <person name="Nawarathana A."/>
            <person name="Brightwell G."/>
        </authorList>
    </citation>
    <scope>NUCLEOTIDE SEQUENCE [LARGE SCALE GENOMIC DNA]</scope>
    <source>
        <strain evidence="1 2">AGRFS4</strain>
    </source>
</reference>
<dbReference type="AlphaFoldDB" id="A0A6M0GZZ8"/>
<dbReference type="Gene3D" id="1.50.10.20">
    <property type="match status" value="1"/>
</dbReference>
<comment type="caution">
    <text evidence="1">The sequence shown here is derived from an EMBL/GenBank/DDBJ whole genome shotgun (WGS) entry which is preliminary data.</text>
</comment>
<dbReference type="RefSeq" id="WP_199869366.1">
    <property type="nucleotide sequence ID" value="NZ_JAAGPU010000005.1"/>
</dbReference>
<dbReference type="Proteomes" id="UP000481872">
    <property type="component" value="Unassembled WGS sequence"/>
</dbReference>
<gene>
    <name evidence="1" type="ORF">G3M99_04640</name>
</gene>
<dbReference type="SUPFAM" id="SSF48239">
    <property type="entry name" value="Terpenoid cyclases/Protein prenyltransferases"/>
    <property type="match status" value="1"/>
</dbReference>
<organism evidence="1 2">
    <name type="scientific">Clostridium senegalense</name>
    <dbReference type="NCBI Taxonomy" id="1465809"/>
    <lineage>
        <taxon>Bacteria</taxon>
        <taxon>Bacillati</taxon>
        <taxon>Bacillota</taxon>
        <taxon>Clostridia</taxon>
        <taxon>Eubacteriales</taxon>
        <taxon>Clostridiaceae</taxon>
        <taxon>Clostridium</taxon>
    </lineage>
</organism>
<dbReference type="EMBL" id="JAAGPU010000005">
    <property type="protein sequence ID" value="NEU04156.1"/>
    <property type="molecule type" value="Genomic_DNA"/>
</dbReference>
<proteinExistence type="predicted"/>
<name>A0A6M0GZZ8_9CLOT</name>
<keyword evidence="2" id="KW-1185">Reference proteome</keyword>
<dbReference type="InterPro" id="IPR008930">
    <property type="entry name" value="Terpenoid_cyclase/PrenylTrfase"/>
</dbReference>